<evidence type="ECO:0000256" key="1">
    <source>
        <dbReference type="ARBA" id="ARBA00023015"/>
    </source>
</evidence>
<accession>A0A4R8WAM9</accession>
<dbReference type="InterPro" id="IPR011075">
    <property type="entry name" value="TetR_C"/>
</dbReference>
<evidence type="ECO:0000256" key="3">
    <source>
        <dbReference type="ARBA" id="ARBA00023163"/>
    </source>
</evidence>
<name>A0A4R8WAM9_9MICO</name>
<evidence type="ECO:0000256" key="5">
    <source>
        <dbReference type="SAM" id="MobiDB-lite"/>
    </source>
</evidence>
<evidence type="ECO:0000313" key="7">
    <source>
        <dbReference type="EMBL" id="TFC04087.1"/>
    </source>
</evidence>
<dbReference type="Gene3D" id="1.10.10.60">
    <property type="entry name" value="Homeodomain-like"/>
    <property type="match status" value="1"/>
</dbReference>
<keyword evidence="1" id="KW-0805">Transcription regulation</keyword>
<dbReference type="Gene3D" id="1.10.357.10">
    <property type="entry name" value="Tetracycline Repressor, domain 2"/>
    <property type="match status" value="1"/>
</dbReference>
<proteinExistence type="predicted"/>
<dbReference type="SUPFAM" id="SSF46689">
    <property type="entry name" value="Homeodomain-like"/>
    <property type="match status" value="1"/>
</dbReference>
<comment type="caution">
    <text evidence="7">The sequence shown here is derived from an EMBL/GenBank/DDBJ whole genome shotgun (WGS) entry which is preliminary data.</text>
</comment>
<keyword evidence="8" id="KW-1185">Reference proteome</keyword>
<dbReference type="Proteomes" id="UP000297907">
    <property type="component" value="Unassembled WGS sequence"/>
</dbReference>
<feature type="DNA-binding region" description="H-T-H motif" evidence="4">
    <location>
        <begin position="67"/>
        <end position="86"/>
    </location>
</feature>
<dbReference type="GO" id="GO:0000976">
    <property type="term" value="F:transcription cis-regulatory region binding"/>
    <property type="evidence" value="ECO:0007669"/>
    <property type="project" value="TreeGrafter"/>
</dbReference>
<dbReference type="Pfam" id="PF16859">
    <property type="entry name" value="TetR_C_11"/>
    <property type="match status" value="1"/>
</dbReference>
<dbReference type="PANTHER" id="PTHR30055:SF148">
    <property type="entry name" value="TETR-FAMILY TRANSCRIPTIONAL REGULATOR"/>
    <property type="match status" value="1"/>
</dbReference>
<gene>
    <name evidence="7" type="ORF">E3O42_05675</name>
</gene>
<dbReference type="SUPFAM" id="SSF48498">
    <property type="entry name" value="Tetracyclin repressor-like, C-terminal domain"/>
    <property type="match status" value="1"/>
</dbReference>
<sequence>MVSYLKIHPSTVGRESSAGGITEKVPDSSAAPTPPPATTRRRGAELNQAIYRAALEELAASSFEELSFEKIAPKAGTGKSVLYRRWGTTAELVLDALKDYDAGLGRPLVPDTGTLRGDLLVLLTTFARVLDEPRGRALRPLLTQRPRLPELFTHVMSEVILPHQAVLLDCMHRAVDRGEAAPERATARTAAIGPRLIVAESLDRGTVPDAEVEAIVDDVLLPLLRP</sequence>
<dbReference type="Pfam" id="PF00440">
    <property type="entry name" value="TetR_N"/>
    <property type="match status" value="1"/>
</dbReference>
<organism evidence="7 8">
    <name type="scientific">Cryobacterium adonitolivorans</name>
    <dbReference type="NCBI Taxonomy" id="1259189"/>
    <lineage>
        <taxon>Bacteria</taxon>
        <taxon>Bacillati</taxon>
        <taxon>Actinomycetota</taxon>
        <taxon>Actinomycetes</taxon>
        <taxon>Micrococcales</taxon>
        <taxon>Microbacteriaceae</taxon>
        <taxon>Cryobacterium</taxon>
    </lineage>
</organism>
<feature type="region of interest" description="Disordered" evidence="5">
    <location>
        <begin position="8"/>
        <end position="43"/>
    </location>
</feature>
<dbReference type="PROSITE" id="PS50977">
    <property type="entry name" value="HTH_TETR_2"/>
    <property type="match status" value="1"/>
</dbReference>
<dbReference type="AlphaFoldDB" id="A0A4R8WAM9"/>
<dbReference type="InterPro" id="IPR050109">
    <property type="entry name" value="HTH-type_TetR-like_transc_reg"/>
</dbReference>
<dbReference type="InterPro" id="IPR009057">
    <property type="entry name" value="Homeodomain-like_sf"/>
</dbReference>
<reference evidence="7 8" key="1">
    <citation type="submission" date="2019-03" db="EMBL/GenBank/DDBJ databases">
        <title>Genomics of glacier-inhabiting Cryobacterium strains.</title>
        <authorList>
            <person name="Liu Q."/>
            <person name="Xin Y.-H."/>
        </authorList>
    </citation>
    <scope>NUCLEOTIDE SEQUENCE [LARGE SCALE GENOMIC DNA]</scope>
    <source>
        <strain evidence="7 8">RHLS22-1</strain>
    </source>
</reference>
<dbReference type="GO" id="GO:0003700">
    <property type="term" value="F:DNA-binding transcription factor activity"/>
    <property type="evidence" value="ECO:0007669"/>
    <property type="project" value="TreeGrafter"/>
</dbReference>
<keyword evidence="2 4" id="KW-0238">DNA-binding</keyword>
<evidence type="ECO:0000313" key="8">
    <source>
        <dbReference type="Proteomes" id="UP000297907"/>
    </source>
</evidence>
<dbReference type="InterPro" id="IPR036271">
    <property type="entry name" value="Tet_transcr_reg_TetR-rel_C_sf"/>
</dbReference>
<evidence type="ECO:0000259" key="6">
    <source>
        <dbReference type="PROSITE" id="PS50977"/>
    </source>
</evidence>
<keyword evidence="3" id="KW-0804">Transcription</keyword>
<evidence type="ECO:0000256" key="4">
    <source>
        <dbReference type="PROSITE-ProRule" id="PRU00335"/>
    </source>
</evidence>
<protein>
    <submittedName>
        <fullName evidence="7">TetR/AcrR family transcriptional regulator</fullName>
    </submittedName>
</protein>
<evidence type="ECO:0000256" key="2">
    <source>
        <dbReference type="ARBA" id="ARBA00023125"/>
    </source>
</evidence>
<dbReference type="OrthoDB" id="9796019at2"/>
<dbReference type="InterPro" id="IPR001647">
    <property type="entry name" value="HTH_TetR"/>
</dbReference>
<dbReference type="PANTHER" id="PTHR30055">
    <property type="entry name" value="HTH-TYPE TRANSCRIPTIONAL REGULATOR RUTR"/>
    <property type="match status" value="1"/>
</dbReference>
<dbReference type="EMBL" id="SOFL01000016">
    <property type="protein sequence ID" value="TFC04087.1"/>
    <property type="molecule type" value="Genomic_DNA"/>
</dbReference>
<feature type="domain" description="HTH tetR-type" evidence="6">
    <location>
        <begin position="44"/>
        <end position="104"/>
    </location>
</feature>